<organism evidence="3 4">
    <name type="scientific">Marivirga aurantiaca</name>
    <dbReference type="NCBI Taxonomy" id="2802615"/>
    <lineage>
        <taxon>Bacteria</taxon>
        <taxon>Pseudomonadati</taxon>
        <taxon>Bacteroidota</taxon>
        <taxon>Cytophagia</taxon>
        <taxon>Cytophagales</taxon>
        <taxon>Marivirgaceae</taxon>
        <taxon>Marivirga</taxon>
    </lineage>
</organism>
<feature type="domain" description="Outer membrane protein beta-barrel" evidence="2">
    <location>
        <begin position="19"/>
        <end position="169"/>
    </location>
</feature>
<dbReference type="AlphaFoldDB" id="A0A935C9B0"/>
<dbReference type="EMBL" id="JAEQBW010000006">
    <property type="protein sequence ID" value="MBK6266066.1"/>
    <property type="molecule type" value="Genomic_DNA"/>
</dbReference>
<gene>
    <name evidence="3" type="ORF">JKA74_13565</name>
</gene>
<name>A0A935C9B0_9BACT</name>
<dbReference type="Proteomes" id="UP000611723">
    <property type="component" value="Unassembled WGS sequence"/>
</dbReference>
<proteinExistence type="predicted"/>
<protein>
    <submittedName>
        <fullName evidence="3">PorT family protein</fullName>
    </submittedName>
</protein>
<dbReference type="InterPro" id="IPR011250">
    <property type="entry name" value="OMP/PagP_B-barrel"/>
</dbReference>
<feature type="signal peptide" evidence="1">
    <location>
        <begin position="1"/>
        <end position="20"/>
    </location>
</feature>
<dbReference type="InterPro" id="IPR025665">
    <property type="entry name" value="Beta-barrel_OMP_2"/>
</dbReference>
<comment type="caution">
    <text evidence="3">The sequence shown here is derived from an EMBL/GenBank/DDBJ whole genome shotgun (WGS) entry which is preliminary data.</text>
</comment>
<evidence type="ECO:0000259" key="2">
    <source>
        <dbReference type="Pfam" id="PF13568"/>
    </source>
</evidence>
<evidence type="ECO:0000256" key="1">
    <source>
        <dbReference type="SAM" id="SignalP"/>
    </source>
</evidence>
<dbReference type="Pfam" id="PF13568">
    <property type="entry name" value="OMP_b-brl_2"/>
    <property type="match status" value="1"/>
</dbReference>
<sequence>MKIYLIAIIAAIMVTTTVQAQNANIGIKGGLNLYNVINENSSDGDLKAGFHLGLIGHFHLNEQFALQPEVVFSTQGSDFTSNNTEMKLNLNYVNVPVLIQYMFNNGFRLQAGPQVGVLVSAKGEVNDSNVDLTDDYNSIDLGASFGVGYINPSSNFGFDARYNMGLTDINESTNENSYNRGYQIGVFYLFNHK</sequence>
<reference evidence="3" key="1">
    <citation type="submission" date="2021-01" db="EMBL/GenBank/DDBJ databases">
        <title>Marivirga aurantiaca sp. nov., isolated from intertidal surface sediments.</title>
        <authorList>
            <person name="Zhang M."/>
        </authorList>
    </citation>
    <scope>NUCLEOTIDE SEQUENCE</scope>
    <source>
        <strain evidence="3">S37H4</strain>
    </source>
</reference>
<evidence type="ECO:0000313" key="3">
    <source>
        <dbReference type="EMBL" id="MBK6266066.1"/>
    </source>
</evidence>
<feature type="chain" id="PRO_5036796900" evidence="1">
    <location>
        <begin position="21"/>
        <end position="193"/>
    </location>
</feature>
<dbReference type="SUPFAM" id="SSF56925">
    <property type="entry name" value="OMPA-like"/>
    <property type="match status" value="1"/>
</dbReference>
<keyword evidence="1" id="KW-0732">Signal</keyword>
<evidence type="ECO:0000313" key="4">
    <source>
        <dbReference type="Proteomes" id="UP000611723"/>
    </source>
</evidence>
<dbReference type="RefSeq" id="WP_201431747.1">
    <property type="nucleotide sequence ID" value="NZ_JAEQBW010000006.1"/>
</dbReference>
<keyword evidence="4" id="KW-1185">Reference proteome</keyword>
<accession>A0A935C9B0</accession>